<dbReference type="EMBL" id="MU157924">
    <property type="protein sequence ID" value="KAF9523124.1"/>
    <property type="molecule type" value="Genomic_DNA"/>
</dbReference>
<evidence type="ECO:0000313" key="4">
    <source>
        <dbReference type="Proteomes" id="UP000807306"/>
    </source>
</evidence>
<proteinExistence type="predicted"/>
<dbReference type="Pfam" id="PF00652">
    <property type="entry name" value="Ricin_B_lectin"/>
    <property type="match status" value="1"/>
</dbReference>
<dbReference type="OrthoDB" id="6770063at2759"/>
<dbReference type="CDD" id="cd00161">
    <property type="entry name" value="beta-trefoil_Ricin-like"/>
    <property type="match status" value="1"/>
</dbReference>
<dbReference type="SUPFAM" id="SSF50370">
    <property type="entry name" value="Ricin B-like lectins"/>
    <property type="match status" value="1"/>
</dbReference>
<feature type="signal peptide" evidence="1">
    <location>
        <begin position="1"/>
        <end position="18"/>
    </location>
</feature>
<dbReference type="InterPro" id="IPR035992">
    <property type="entry name" value="Ricin_B-like_lectins"/>
</dbReference>
<comment type="caution">
    <text evidence="3">The sequence shown here is derived from an EMBL/GenBank/DDBJ whole genome shotgun (WGS) entry which is preliminary data.</text>
</comment>
<evidence type="ECO:0000313" key="3">
    <source>
        <dbReference type="EMBL" id="KAF9523124.1"/>
    </source>
</evidence>
<name>A0A9P6E5Y2_9AGAR</name>
<dbReference type="PROSITE" id="PS50231">
    <property type="entry name" value="RICIN_B_LECTIN"/>
    <property type="match status" value="1"/>
</dbReference>
<evidence type="ECO:0000259" key="2">
    <source>
        <dbReference type="SMART" id="SM00458"/>
    </source>
</evidence>
<accession>A0A9P6E5Y2</accession>
<dbReference type="InterPro" id="IPR000772">
    <property type="entry name" value="Ricin_B_lectin"/>
</dbReference>
<dbReference type="SUPFAM" id="SSF49870">
    <property type="entry name" value="Osmotin, thaumatin-like protein"/>
    <property type="match status" value="1"/>
</dbReference>
<dbReference type="Proteomes" id="UP000807306">
    <property type="component" value="Unassembled WGS sequence"/>
</dbReference>
<gene>
    <name evidence="3" type="ORF">CPB83DRAFT_914969</name>
</gene>
<dbReference type="Gene3D" id="2.80.10.50">
    <property type="match status" value="1"/>
</dbReference>
<evidence type="ECO:0000256" key="1">
    <source>
        <dbReference type="SAM" id="SignalP"/>
    </source>
</evidence>
<keyword evidence="4" id="KW-1185">Reference proteome</keyword>
<feature type="domain" description="Ricin B lectin" evidence="2">
    <location>
        <begin position="173"/>
        <end position="314"/>
    </location>
</feature>
<organism evidence="3 4">
    <name type="scientific">Crepidotus variabilis</name>
    <dbReference type="NCBI Taxonomy" id="179855"/>
    <lineage>
        <taxon>Eukaryota</taxon>
        <taxon>Fungi</taxon>
        <taxon>Dikarya</taxon>
        <taxon>Basidiomycota</taxon>
        <taxon>Agaricomycotina</taxon>
        <taxon>Agaricomycetes</taxon>
        <taxon>Agaricomycetidae</taxon>
        <taxon>Agaricales</taxon>
        <taxon>Agaricineae</taxon>
        <taxon>Crepidotaceae</taxon>
        <taxon>Crepidotus</taxon>
    </lineage>
</organism>
<protein>
    <submittedName>
        <fullName evidence="3">Ricin B lectin domain-containing protein</fullName>
    </submittedName>
</protein>
<dbReference type="InterPro" id="IPR037176">
    <property type="entry name" value="Osmotin/thaumatin-like_sf"/>
</dbReference>
<sequence length="315" mass="34275">MWPLPVFFLLSYLPWILCERLVTIVNQCPDAIPLYINGQSQGTLARGGTIDQTYPDNWTGLVYTTANNGEANGAKTTRAGFYGQTNYYYVVKEQAAMNTGISIVPRILAKVRAFCASVACDSLACPSSYNQAPSSFPSPTAQSPSSPLFSCPGMNVGYTITFCPEKVFPPPAGTVNIHPSGISSKCIDVRGGIFKEGTPVQIYDCNKTPSQRWVASRTAKSTQIQLAGTNYCLDAGSNPNSGSKLKIMNCQSNSASQTWVWDGTKAKFGAKSNALNHFLQTFCLIFCRSMPGPNEWVVHQRECSSDLDMSDYGKE</sequence>
<dbReference type="AlphaFoldDB" id="A0A9P6E5Y2"/>
<reference evidence="3" key="1">
    <citation type="submission" date="2020-11" db="EMBL/GenBank/DDBJ databases">
        <authorList>
            <consortium name="DOE Joint Genome Institute"/>
            <person name="Ahrendt S."/>
            <person name="Riley R."/>
            <person name="Andreopoulos W."/>
            <person name="Labutti K."/>
            <person name="Pangilinan J."/>
            <person name="Ruiz-Duenas F.J."/>
            <person name="Barrasa J.M."/>
            <person name="Sanchez-Garcia M."/>
            <person name="Camarero S."/>
            <person name="Miyauchi S."/>
            <person name="Serrano A."/>
            <person name="Linde D."/>
            <person name="Babiker R."/>
            <person name="Drula E."/>
            <person name="Ayuso-Fernandez I."/>
            <person name="Pacheco R."/>
            <person name="Padilla G."/>
            <person name="Ferreira P."/>
            <person name="Barriuso J."/>
            <person name="Kellner H."/>
            <person name="Castanera R."/>
            <person name="Alfaro M."/>
            <person name="Ramirez L."/>
            <person name="Pisabarro A.G."/>
            <person name="Kuo A."/>
            <person name="Tritt A."/>
            <person name="Lipzen A."/>
            <person name="He G."/>
            <person name="Yan M."/>
            <person name="Ng V."/>
            <person name="Cullen D."/>
            <person name="Martin F."/>
            <person name="Rosso M.-N."/>
            <person name="Henrissat B."/>
            <person name="Hibbett D."/>
            <person name="Martinez A.T."/>
            <person name="Grigoriev I.V."/>
        </authorList>
    </citation>
    <scope>NUCLEOTIDE SEQUENCE</scope>
    <source>
        <strain evidence="3">CBS 506.95</strain>
    </source>
</reference>
<dbReference type="SMART" id="SM00458">
    <property type="entry name" value="RICIN"/>
    <property type="match status" value="1"/>
</dbReference>
<keyword evidence="1" id="KW-0732">Signal</keyword>
<feature type="chain" id="PRO_5040174600" evidence="1">
    <location>
        <begin position="19"/>
        <end position="315"/>
    </location>
</feature>